<dbReference type="Gene3D" id="1.10.472.80">
    <property type="entry name" value="Ypt/Rab-GAP domain of gyp1p, domain 3"/>
    <property type="match status" value="1"/>
</dbReference>
<dbReference type="EMBL" id="CP051142">
    <property type="protein sequence ID" value="QIX00072.1"/>
    <property type="molecule type" value="Genomic_DNA"/>
</dbReference>
<dbReference type="InterPro" id="IPR053949">
    <property type="entry name" value="SBE2/SBE22_M"/>
</dbReference>
<dbReference type="Proteomes" id="UP000503462">
    <property type="component" value="Chromosome 4"/>
</dbReference>
<sequence length="827" mass="92830">MTSLIVPLSIFSTSTSSAHDDLGDDHYSPYALDDTATRSAQHAYLRSPVELWHSHRNLTTKDLNLRLSLPNQRAHHFSLTRYESIEEEEDAMATEVVDTVAIETAPNSPPELSYSKSSKSSSSSLRSSSLDDNDSANESPHFEELSLDESENAPIEHVIEDNNLKPESRPTLRRPQPRSVSSLEAPFKNMMRNSSTNTIPHAYRERKLSAPPAVLQDQSVNLPTGRMMRRGFSYSSPHLAQYAGQRRTSGPNTQDPASMPTSPLSSATITPRASFEGRQLSPAPSLVKRTSWQRKSVAQLEAEFNEDDEDVPEEAILENVPISPMPGQRPISREPSPRRRLSPHSPSYTGMHSANVPKNARRPSAPPLRSPRSPHMRRPPPLQHSNTISAFPPEQQFSYRKKSKSWNDDLNDEVRQLSIALEEHAERRSVDKRPSAPSSTCSTPRRQSDSKIQTRTSTVELPPMQKGNIMIDPLPISKEKEAVLTRTRPSWLPPKSQKEEKKHLREWQQMMARAAQADKKRETKEQETAAERDTHQSSSESVWEHEILLNWGTAKVEARKRELCWQGIAPQSRGAVWKKAVGNELQLSSTSFQAALNRAVRTEEKLDAMSEEELSKSKEFAWFSAIERDVLAAFPALRQFAPGSPANQALSDVLKAYAMYRSDVGYVYGTHLIAGLLCLNMRPGDAFVVLANLLNRPIPLAFLIHDQSSMERAHSMVLNALRRKNKKLHAHLTSSALNLAPEEYLDPLFRCLFAYNLSAAQVSRLWDVYILEDDQVLIDAAVAILGLLEPRLYGNKKEVSQIIGWANQATWEINEESLMTAVKQAKA</sequence>
<dbReference type="PANTHER" id="PTHR47219">
    <property type="entry name" value="RAB GTPASE-ACTIVATING PROTEIN 1-LIKE"/>
    <property type="match status" value="1"/>
</dbReference>
<dbReference type="PROSITE" id="PS50086">
    <property type="entry name" value="TBC_RABGAP"/>
    <property type="match status" value="1"/>
</dbReference>
<dbReference type="Pfam" id="PF00566">
    <property type="entry name" value="RabGAP-TBC"/>
    <property type="match status" value="1"/>
</dbReference>
<feature type="domain" description="Rab-GAP TBC" evidence="2">
    <location>
        <begin position="567"/>
        <end position="773"/>
    </location>
</feature>
<dbReference type="InterPro" id="IPR035969">
    <property type="entry name" value="Rab-GAP_TBC_sf"/>
</dbReference>
<dbReference type="PANTHER" id="PTHR47219:SF9">
    <property type="entry name" value="GTPASE ACTIVATING PROTEIN AND CENTROSOME-ASSOCIATED, ISOFORM B"/>
    <property type="match status" value="1"/>
</dbReference>
<dbReference type="InterPro" id="IPR000195">
    <property type="entry name" value="Rab-GAP-TBC_dom"/>
</dbReference>
<dbReference type="AlphaFoldDB" id="A0A6H0XZ74"/>
<feature type="compositionally biased region" description="Polar residues" evidence="1">
    <location>
        <begin position="436"/>
        <end position="457"/>
    </location>
</feature>
<reference evidence="3 4" key="1">
    <citation type="journal article" date="2016" name="Sci. Rep.">
        <title>Peltaster fructicola genome reveals evolution from an invasive phytopathogen to an ectophytic parasite.</title>
        <authorList>
            <person name="Xu C."/>
            <person name="Chen H."/>
            <person name="Gleason M.L."/>
            <person name="Xu J.R."/>
            <person name="Liu H."/>
            <person name="Zhang R."/>
            <person name="Sun G."/>
        </authorList>
    </citation>
    <scope>NUCLEOTIDE SEQUENCE [LARGE SCALE GENOMIC DNA]</scope>
    <source>
        <strain evidence="3 4">LNHT1506</strain>
    </source>
</reference>
<evidence type="ECO:0000313" key="3">
    <source>
        <dbReference type="EMBL" id="QIX00072.1"/>
    </source>
</evidence>
<accession>A0A6H0XZ74</accession>
<dbReference type="SUPFAM" id="SSF47923">
    <property type="entry name" value="Ypt/Rab-GAP domain of gyp1p"/>
    <property type="match status" value="2"/>
</dbReference>
<keyword evidence="4" id="KW-1185">Reference proteome</keyword>
<feature type="compositionally biased region" description="Basic and acidic residues" evidence="1">
    <location>
        <begin position="516"/>
        <end position="535"/>
    </location>
</feature>
<protein>
    <recommendedName>
        <fullName evidence="2">Rab-GAP TBC domain-containing protein</fullName>
    </recommendedName>
</protein>
<evidence type="ECO:0000256" key="1">
    <source>
        <dbReference type="SAM" id="MobiDB-lite"/>
    </source>
</evidence>
<evidence type="ECO:0000313" key="4">
    <source>
        <dbReference type="Proteomes" id="UP000503462"/>
    </source>
</evidence>
<dbReference type="SMART" id="SM00164">
    <property type="entry name" value="TBC"/>
    <property type="match status" value="1"/>
</dbReference>
<dbReference type="GO" id="GO:0005096">
    <property type="term" value="F:GTPase activator activity"/>
    <property type="evidence" value="ECO:0007669"/>
    <property type="project" value="TreeGrafter"/>
</dbReference>
<dbReference type="InterPro" id="IPR050302">
    <property type="entry name" value="Rab_GAP_TBC_domain"/>
</dbReference>
<feature type="compositionally biased region" description="Polar residues" evidence="1">
    <location>
        <begin position="246"/>
        <end position="271"/>
    </location>
</feature>
<feature type="region of interest" description="Disordered" evidence="1">
    <location>
        <begin position="104"/>
        <end position="185"/>
    </location>
</feature>
<organism evidence="3 4">
    <name type="scientific">Peltaster fructicola</name>
    <dbReference type="NCBI Taxonomy" id="286661"/>
    <lineage>
        <taxon>Eukaryota</taxon>
        <taxon>Fungi</taxon>
        <taxon>Dikarya</taxon>
        <taxon>Ascomycota</taxon>
        <taxon>Pezizomycotina</taxon>
        <taxon>Dothideomycetes</taxon>
        <taxon>Dothideomycetes incertae sedis</taxon>
        <taxon>Peltaster</taxon>
    </lineage>
</organism>
<feature type="region of interest" description="Disordered" evidence="1">
    <location>
        <begin position="425"/>
        <end position="457"/>
    </location>
</feature>
<dbReference type="OrthoDB" id="289721at2759"/>
<feature type="compositionally biased region" description="Acidic residues" evidence="1">
    <location>
        <begin position="303"/>
        <end position="316"/>
    </location>
</feature>
<feature type="compositionally biased region" description="Low complexity" evidence="1">
    <location>
        <begin position="110"/>
        <end position="130"/>
    </location>
</feature>
<feature type="compositionally biased region" description="Basic and acidic residues" evidence="1">
    <location>
        <begin position="425"/>
        <end position="434"/>
    </location>
</feature>
<dbReference type="GO" id="GO:0031267">
    <property type="term" value="F:small GTPase binding"/>
    <property type="evidence" value="ECO:0007669"/>
    <property type="project" value="TreeGrafter"/>
</dbReference>
<feature type="region of interest" description="Disordered" evidence="1">
    <location>
        <begin position="243"/>
        <end position="405"/>
    </location>
</feature>
<feature type="region of interest" description="Disordered" evidence="1">
    <location>
        <begin position="512"/>
        <end position="541"/>
    </location>
</feature>
<gene>
    <name evidence="3" type="ORF">AMS68_005589</name>
</gene>
<dbReference type="Gene3D" id="1.10.8.270">
    <property type="entry name" value="putative rabgap domain of human tbc1 domain family member 14 like domains"/>
    <property type="match status" value="1"/>
</dbReference>
<dbReference type="Gene3D" id="1.10.10.750">
    <property type="entry name" value="Ypt/Rab-GAP domain of gyp1p, domain 1"/>
    <property type="match status" value="1"/>
</dbReference>
<feature type="compositionally biased region" description="Basic and acidic residues" evidence="1">
    <location>
        <begin position="157"/>
        <end position="170"/>
    </location>
</feature>
<dbReference type="Pfam" id="PF22874">
    <property type="entry name" value="SBE2_M"/>
    <property type="match status" value="1"/>
</dbReference>
<evidence type="ECO:0000259" key="2">
    <source>
        <dbReference type="PROSITE" id="PS50086"/>
    </source>
</evidence>
<proteinExistence type="predicted"/>
<name>A0A6H0XZ74_9PEZI</name>